<feature type="region of interest" description="Disordered" evidence="1">
    <location>
        <begin position="34"/>
        <end position="84"/>
    </location>
</feature>
<keyword evidence="2" id="KW-0812">Transmembrane</keyword>
<keyword evidence="5" id="KW-1185">Reference proteome</keyword>
<comment type="caution">
    <text evidence="4">The sequence shown here is derived from an EMBL/GenBank/DDBJ whole genome shotgun (WGS) entry which is preliminary data.</text>
</comment>
<keyword evidence="2" id="KW-0472">Membrane</keyword>
<evidence type="ECO:0000313" key="5">
    <source>
        <dbReference type="Proteomes" id="UP001528912"/>
    </source>
</evidence>
<dbReference type="Pfam" id="PF13828">
    <property type="entry name" value="DUF4190"/>
    <property type="match status" value="1"/>
</dbReference>
<proteinExistence type="predicted"/>
<evidence type="ECO:0000256" key="1">
    <source>
        <dbReference type="SAM" id="MobiDB-lite"/>
    </source>
</evidence>
<reference evidence="4 5" key="1">
    <citation type="submission" date="2023-03" db="EMBL/GenBank/DDBJ databases">
        <title>YIM 133296 draft genome.</title>
        <authorList>
            <person name="Xiong L."/>
        </authorList>
    </citation>
    <scope>NUCLEOTIDE SEQUENCE [LARGE SCALE GENOMIC DNA]</scope>
    <source>
        <strain evidence="4 5">YIM 133296</strain>
    </source>
</reference>
<accession>A0ABT6C9F2</accession>
<feature type="transmembrane region" description="Helical" evidence="2">
    <location>
        <begin position="163"/>
        <end position="189"/>
    </location>
</feature>
<dbReference type="Proteomes" id="UP001528912">
    <property type="component" value="Unassembled WGS sequence"/>
</dbReference>
<keyword evidence="2" id="KW-1133">Transmembrane helix</keyword>
<name>A0ABT6C9F2_9MICO</name>
<protein>
    <submittedName>
        <fullName evidence="4">DUF4190 domain-containing protein</fullName>
    </submittedName>
</protein>
<dbReference type="RefSeq" id="WP_277192843.1">
    <property type="nucleotide sequence ID" value="NZ_JAROAV010000036.1"/>
</dbReference>
<feature type="domain" description="DUF4190" evidence="3">
    <location>
        <begin position="122"/>
        <end position="180"/>
    </location>
</feature>
<gene>
    <name evidence="4" type="ORF">P4R38_14820</name>
</gene>
<organism evidence="4 5">
    <name type="scientific">Luteipulveratus flavus</name>
    <dbReference type="NCBI Taxonomy" id="3031728"/>
    <lineage>
        <taxon>Bacteria</taxon>
        <taxon>Bacillati</taxon>
        <taxon>Actinomycetota</taxon>
        <taxon>Actinomycetes</taxon>
        <taxon>Micrococcales</taxon>
        <taxon>Dermacoccaceae</taxon>
        <taxon>Luteipulveratus</taxon>
    </lineage>
</organism>
<evidence type="ECO:0000259" key="3">
    <source>
        <dbReference type="Pfam" id="PF13828"/>
    </source>
</evidence>
<evidence type="ECO:0000256" key="2">
    <source>
        <dbReference type="SAM" id="Phobius"/>
    </source>
</evidence>
<sequence length="191" mass="19039">MSLLGCPSCGRAVRADARHCQGCGLPLAGAGLEPADPFATPSPNAGPQWQDTPTPQYGNQTAPYGNQPQQYGNQTAPYGNQPPQYGNQPAPYGSAYPSAPYGHSPYAYGAGSPYGVPQTSGMAIASLVCSLVGFTCGLPFLIGLVLGIVALGETGEGGKDGRGLAIAGIVIGALGTVGLVGLFAVAGFAGP</sequence>
<evidence type="ECO:0000313" key="4">
    <source>
        <dbReference type="EMBL" id="MDF8265520.1"/>
    </source>
</evidence>
<dbReference type="EMBL" id="JAROAV010000036">
    <property type="protein sequence ID" value="MDF8265520.1"/>
    <property type="molecule type" value="Genomic_DNA"/>
</dbReference>
<feature type="transmembrane region" description="Helical" evidence="2">
    <location>
        <begin position="122"/>
        <end position="151"/>
    </location>
</feature>
<feature type="compositionally biased region" description="Polar residues" evidence="1">
    <location>
        <begin position="41"/>
        <end position="84"/>
    </location>
</feature>
<dbReference type="InterPro" id="IPR025241">
    <property type="entry name" value="DUF4190"/>
</dbReference>